<evidence type="ECO:0008006" key="5">
    <source>
        <dbReference type="Google" id="ProtNLM"/>
    </source>
</evidence>
<keyword evidence="4" id="KW-1185">Reference proteome</keyword>
<sequence>MLAAHAHNSWLWCALIARLKGAISGSWVSLSVSRPPLTERWRRCSLAGVYNKGQCIRRGTRSGHAGHPLTMEQTSLGRQSGGGARPVKSGTGFPTSAHYQLRGGASVSPFSEDDADRGGVWSGTGRGRGPGRFTTSMRRRLSGTVLSWC</sequence>
<evidence type="ECO:0000313" key="4">
    <source>
        <dbReference type="Proteomes" id="UP000324222"/>
    </source>
</evidence>
<dbReference type="EMBL" id="VSRR010002579">
    <property type="protein sequence ID" value="MPC32182.1"/>
    <property type="molecule type" value="Genomic_DNA"/>
</dbReference>
<reference evidence="3 4" key="1">
    <citation type="submission" date="2019-05" db="EMBL/GenBank/DDBJ databases">
        <title>Another draft genome of Portunus trituberculatus and its Hox gene families provides insights of decapod evolution.</title>
        <authorList>
            <person name="Jeong J.-H."/>
            <person name="Song I."/>
            <person name="Kim S."/>
            <person name="Choi T."/>
            <person name="Kim D."/>
            <person name="Ryu S."/>
            <person name="Kim W."/>
        </authorList>
    </citation>
    <scope>NUCLEOTIDE SEQUENCE [LARGE SCALE GENOMIC DNA]</scope>
    <source>
        <tissue evidence="3">Muscle</tissue>
    </source>
</reference>
<dbReference type="Proteomes" id="UP000324222">
    <property type="component" value="Unassembled WGS sequence"/>
</dbReference>
<feature type="region of interest" description="Disordered" evidence="1">
    <location>
        <begin position="61"/>
        <end position="135"/>
    </location>
</feature>
<evidence type="ECO:0000313" key="3">
    <source>
        <dbReference type="EMBL" id="MPC32182.1"/>
    </source>
</evidence>
<feature type="chain" id="PRO_5022683308" description="Secreted protein" evidence="2">
    <location>
        <begin position="26"/>
        <end position="149"/>
    </location>
</feature>
<gene>
    <name evidence="3" type="ORF">E2C01_025488</name>
</gene>
<proteinExistence type="predicted"/>
<feature type="signal peptide" evidence="2">
    <location>
        <begin position="1"/>
        <end position="25"/>
    </location>
</feature>
<evidence type="ECO:0000256" key="1">
    <source>
        <dbReference type="SAM" id="MobiDB-lite"/>
    </source>
</evidence>
<dbReference type="AlphaFoldDB" id="A0A5B7EDH5"/>
<feature type="compositionally biased region" description="Gly residues" evidence="1">
    <location>
        <begin position="120"/>
        <end position="130"/>
    </location>
</feature>
<evidence type="ECO:0000256" key="2">
    <source>
        <dbReference type="SAM" id="SignalP"/>
    </source>
</evidence>
<protein>
    <recommendedName>
        <fullName evidence="5">Secreted protein</fullName>
    </recommendedName>
</protein>
<organism evidence="3 4">
    <name type="scientific">Portunus trituberculatus</name>
    <name type="common">Swimming crab</name>
    <name type="synonym">Neptunus trituberculatus</name>
    <dbReference type="NCBI Taxonomy" id="210409"/>
    <lineage>
        <taxon>Eukaryota</taxon>
        <taxon>Metazoa</taxon>
        <taxon>Ecdysozoa</taxon>
        <taxon>Arthropoda</taxon>
        <taxon>Crustacea</taxon>
        <taxon>Multicrustacea</taxon>
        <taxon>Malacostraca</taxon>
        <taxon>Eumalacostraca</taxon>
        <taxon>Eucarida</taxon>
        <taxon>Decapoda</taxon>
        <taxon>Pleocyemata</taxon>
        <taxon>Brachyura</taxon>
        <taxon>Eubrachyura</taxon>
        <taxon>Portunoidea</taxon>
        <taxon>Portunidae</taxon>
        <taxon>Portuninae</taxon>
        <taxon>Portunus</taxon>
    </lineage>
</organism>
<name>A0A5B7EDH5_PORTR</name>
<accession>A0A5B7EDH5</accession>
<keyword evidence="2" id="KW-0732">Signal</keyword>
<comment type="caution">
    <text evidence="3">The sequence shown here is derived from an EMBL/GenBank/DDBJ whole genome shotgun (WGS) entry which is preliminary data.</text>
</comment>